<dbReference type="GO" id="GO:0012505">
    <property type="term" value="C:endomembrane system"/>
    <property type="evidence" value="ECO:0007669"/>
    <property type="project" value="TreeGrafter"/>
</dbReference>
<evidence type="ECO:0000256" key="2">
    <source>
        <dbReference type="PIRSR" id="PIRSR001221-1"/>
    </source>
</evidence>
<keyword evidence="4" id="KW-0812">Transmembrane</keyword>
<evidence type="ECO:0000256" key="1">
    <source>
        <dbReference type="ARBA" id="ARBA00009199"/>
    </source>
</evidence>
<dbReference type="WBParaSite" id="Pan_g10008.t1">
    <property type="protein sequence ID" value="Pan_g10008.t1"/>
    <property type="gene ID" value="Pan_g10008"/>
</dbReference>
<keyword evidence="4" id="KW-1133">Transmembrane helix</keyword>
<dbReference type="PANTHER" id="PTHR43372:SF4">
    <property type="entry name" value="FATTY-ACID AMIDE HYDROLASE 2"/>
    <property type="match status" value="1"/>
</dbReference>
<dbReference type="InterPro" id="IPR052739">
    <property type="entry name" value="FAAH2"/>
</dbReference>
<organism evidence="6 7">
    <name type="scientific">Panagrellus redivivus</name>
    <name type="common">Microworm</name>
    <dbReference type="NCBI Taxonomy" id="6233"/>
    <lineage>
        <taxon>Eukaryota</taxon>
        <taxon>Metazoa</taxon>
        <taxon>Ecdysozoa</taxon>
        <taxon>Nematoda</taxon>
        <taxon>Chromadorea</taxon>
        <taxon>Rhabditida</taxon>
        <taxon>Tylenchina</taxon>
        <taxon>Panagrolaimomorpha</taxon>
        <taxon>Panagrolaimoidea</taxon>
        <taxon>Panagrolaimidae</taxon>
        <taxon>Panagrellus</taxon>
    </lineage>
</organism>
<feature type="binding site" evidence="3">
    <location>
        <begin position="230"/>
        <end position="233"/>
    </location>
    <ligand>
        <name>substrate</name>
    </ligand>
</feature>
<dbReference type="SUPFAM" id="SSF75304">
    <property type="entry name" value="Amidase signature (AS) enzymes"/>
    <property type="match status" value="1"/>
</dbReference>
<evidence type="ECO:0000259" key="5">
    <source>
        <dbReference type="Pfam" id="PF01425"/>
    </source>
</evidence>
<feature type="active site" description="Charge relay system" evidence="2">
    <location>
        <position position="209"/>
    </location>
</feature>
<reference evidence="7" key="2">
    <citation type="submission" date="2020-10" db="UniProtKB">
        <authorList>
            <consortium name="WormBaseParasite"/>
        </authorList>
    </citation>
    <scope>IDENTIFICATION</scope>
</reference>
<evidence type="ECO:0000256" key="4">
    <source>
        <dbReference type="SAM" id="Phobius"/>
    </source>
</evidence>
<comment type="similarity">
    <text evidence="1">Belongs to the amidase family.</text>
</comment>
<sequence>MGAAAVLRTLYPLLKLVSVVYFFFLDLGFNIALLFWKRRVVSRPTNDLLLIAATDAAAMIRNGEVQSVHFVQAYIDRMNEVDGVINAVVEDNFDNAIVKAREVDAYISGLDKTSDEFKNLATTKPFLGVPFTTKDSVQVTGLRATAGLAAAVDNKAKEDAEVIKNMHDAGAILLAVTNVPEALCWVETFNTMDGRTKNPYDDRRSVGGSSGGEGAVLGAAASVIGVGTDIAGSIRIPAMWNGVFGLKCSPNLVSSKGLFPPFESVYLKQMLSIGPMCRYAKDLAPLLRVLCGKEVADKLKLGEKVELDKCKFFYMEGLNTPLTEPLHPDVIDTLRKAVKYFETKYNNPVYKIDLPKAHHAGIIFQVSFDEREAVDVCSMLTLGTGRVNPPFEIVKCALGTSKHTLPLLVHAWLSLLPEHSKETKKYVEEVREKLRNEIIQLLGDNGILLFPSWPTAAPPHYKSVAAYLNLIYTSMWNALRLPVMAVPMGLDSNGLPLAVQLVGAPNTENLLIAAANDLEEGFKGWVAPPGY</sequence>
<evidence type="ECO:0000313" key="7">
    <source>
        <dbReference type="WBParaSite" id="Pan_g10008.t1"/>
    </source>
</evidence>
<dbReference type="Pfam" id="PF01425">
    <property type="entry name" value="Amidase"/>
    <property type="match status" value="1"/>
</dbReference>
<accession>A0A7E4UL23</accession>
<proteinExistence type="inferred from homology"/>
<keyword evidence="6" id="KW-1185">Reference proteome</keyword>
<dbReference type="Proteomes" id="UP000492821">
    <property type="component" value="Unassembled WGS sequence"/>
</dbReference>
<dbReference type="InterPro" id="IPR036928">
    <property type="entry name" value="AS_sf"/>
</dbReference>
<feature type="binding site" evidence="3">
    <location>
        <position position="183"/>
    </location>
    <ligand>
        <name>substrate</name>
    </ligand>
</feature>
<feature type="active site" description="Charge relay system" evidence="2">
    <location>
        <position position="134"/>
    </location>
</feature>
<evidence type="ECO:0000256" key="3">
    <source>
        <dbReference type="PIRSR" id="PIRSR001221-2"/>
    </source>
</evidence>
<evidence type="ECO:0000313" key="6">
    <source>
        <dbReference type="Proteomes" id="UP000492821"/>
    </source>
</evidence>
<dbReference type="PIRSF" id="PIRSF001221">
    <property type="entry name" value="Amidase_fungi"/>
    <property type="match status" value="1"/>
</dbReference>
<protein>
    <submittedName>
        <fullName evidence="7">Amidase domain-containing protein</fullName>
    </submittedName>
</protein>
<dbReference type="InterPro" id="IPR020556">
    <property type="entry name" value="Amidase_CS"/>
</dbReference>
<reference evidence="6" key="1">
    <citation type="journal article" date="2013" name="Genetics">
        <title>The draft genome and transcriptome of Panagrellus redivivus are shaped by the harsh demands of a free-living lifestyle.</title>
        <authorList>
            <person name="Srinivasan J."/>
            <person name="Dillman A.R."/>
            <person name="Macchietto M.G."/>
            <person name="Heikkinen L."/>
            <person name="Lakso M."/>
            <person name="Fracchia K.M."/>
            <person name="Antoshechkin I."/>
            <person name="Mortazavi A."/>
            <person name="Wong G."/>
            <person name="Sternberg P.W."/>
        </authorList>
    </citation>
    <scope>NUCLEOTIDE SEQUENCE [LARGE SCALE GENOMIC DNA]</scope>
    <source>
        <strain evidence="6">MT8872</strain>
    </source>
</reference>
<name>A0A7E4UL23_PANRE</name>
<feature type="binding site" evidence="3">
    <location>
        <position position="209"/>
    </location>
    <ligand>
        <name>substrate</name>
    </ligand>
</feature>
<feature type="active site" description="Acyl-ester intermediate" evidence="2">
    <location>
        <position position="233"/>
    </location>
</feature>
<keyword evidence="4" id="KW-0472">Membrane</keyword>
<dbReference type="InterPro" id="IPR023631">
    <property type="entry name" value="Amidase_dom"/>
</dbReference>
<dbReference type="PROSITE" id="PS00571">
    <property type="entry name" value="AMIDASES"/>
    <property type="match status" value="1"/>
</dbReference>
<dbReference type="Gene3D" id="3.90.1300.10">
    <property type="entry name" value="Amidase signature (AS) domain"/>
    <property type="match status" value="1"/>
</dbReference>
<dbReference type="PANTHER" id="PTHR43372">
    <property type="entry name" value="FATTY-ACID AMIDE HYDROLASE"/>
    <property type="match status" value="1"/>
</dbReference>
<dbReference type="AlphaFoldDB" id="A0A7E4UL23"/>
<feature type="domain" description="Amidase" evidence="5">
    <location>
        <begin position="71"/>
        <end position="511"/>
    </location>
</feature>
<feature type="transmembrane region" description="Helical" evidence="4">
    <location>
        <begin position="16"/>
        <end position="36"/>
    </location>
</feature>